<protein>
    <submittedName>
        <fullName evidence="3">FliM/FliN family flagellar motor switch protein</fullName>
    </submittedName>
</protein>
<keyword evidence="4" id="KW-1185">Reference proteome</keyword>
<dbReference type="Pfam" id="PF01052">
    <property type="entry name" value="FliMN_C"/>
    <property type="match status" value="1"/>
</dbReference>
<dbReference type="InterPro" id="IPR001543">
    <property type="entry name" value="FliN-like_C"/>
</dbReference>
<accession>A0ABY5XD30</accession>
<keyword evidence="3" id="KW-0969">Cilium</keyword>
<reference evidence="3" key="1">
    <citation type="submission" date="2022-07" db="EMBL/GenBank/DDBJ databases">
        <title>Genetic diversity of Erwinia pyrifoliae.</title>
        <authorList>
            <person name="Park D.S."/>
            <person name="Ham H."/>
        </authorList>
    </citation>
    <scope>NUCLEOTIDE SEQUENCE</scope>
    <source>
        <strain evidence="3">CP201486</strain>
    </source>
</reference>
<dbReference type="InterPro" id="IPR058805">
    <property type="entry name" value="SpaO_FliMN_C_rel"/>
</dbReference>
<feature type="domain" description="SpaO FliM/N C-terminal related" evidence="2">
    <location>
        <begin position="148"/>
        <end position="204"/>
    </location>
</feature>
<keyword evidence="3" id="KW-0282">Flagellum</keyword>
<name>A0ABY5XD30_ERWPY</name>
<gene>
    <name evidence="3" type="ORF">NYP84_09375</name>
</gene>
<evidence type="ECO:0000259" key="1">
    <source>
        <dbReference type="Pfam" id="PF01052"/>
    </source>
</evidence>
<feature type="domain" description="Flagellar motor switch protein FliN-like C-terminal" evidence="1">
    <location>
        <begin position="226"/>
        <end position="294"/>
    </location>
</feature>
<evidence type="ECO:0000313" key="3">
    <source>
        <dbReference type="EMBL" id="UWS35325.1"/>
    </source>
</evidence>
<dbReference type="EMBL" id="CP103445">
    <property type="protein sequence ID" value="UWS35325.1"/>
    <property type="molecule type" value="Genomic_DNA"/>
</dbReference>
<dbReference type="SUPFAM" id="SSF101801">
    <property type="entry name" value="Surface presentation of antigens (SPOA)"/>
    <property type="match status" value="1"/>
</dbReference>
<keyword evidence="3" id="KW-0966">Cell projection</keyword>
<dbReference type="RefSeq" id="WP_259826308.1">
    <property type="nucleotide sequence ID" value="NZ_CP103445.1"/>
</dbReference>
<dbReference type="Gene3D" id="2.30.330.10">
    <property type="entry name" value="SpoA-like"/>
    <property type="match status" value="1"/>
</dbReference>
<dbReference type="InterPro" id="IPR036429">
    <property type="entry name" value="SpoA-like_sf"/>
</dbReference>
<evidence type="ECO:0000313" key="4">
    <source>
        <dbReference type="Proteomes" id="UP001058553"/>
    </source>
</evidence>
<sequence length="308" mass="35679">MSLRHHLRHVDQSQRALEFLKNSHIGSEVIVPKAEGRYLRLILKNDSDLRNEALINVDDWLQMMDYRLPGIPWQQVPLSYLIRWLNSLNHIFILKAEEWGVEEIKLPCASLPEKILCIPAKPCPLLCIDWSEGINPEFNKWHLRQYGINFILDLHLGYSQLPISLISDIALGDLLLIQHQLPSLQIGKNKLFHLSLINNQEVVVLEKFTDQQEEYRDEEETLHKWSDLPIEIEFVLDSKSTTLAELDTIEPGTAFPLNQCAEQRVKIYLNRKFFARGELVALDNGNLAVEIRQINTVLVDDMDIYNAE</sequence>
<organism evidence="3 4">
    <name type="scientific">Erwinia pyrifoliae</name>
    <dbReference type="NCBI Taxonomy" id="79967"/>
    <lineage>
        <taxon>Bacteria</taxon>
        <taxon>Pseudomonadati</taxon>
        <taxon>Pseudomonadota</taxon>
        <taxon>Gammaproteobacteria</taxon>
        <taxon>Enterobacterales</taxon>
        <taxon>Erwiniaceae</taxon>
        <taxon>Erwinia</taxon>
    </lineage>
</organism>
<proteinExistence type="predicted"/>
<evidence type="ECO:0000259" key="2">
    <source>
        <dbReference type="Pfam" id="PF26304"/>
    </source>
</evidence>
<dbReference type="Proteomes" id="UP001058553">
    <property type="component" value="Chromosome"/>
</dbReference>
<dbReference type="Pfam" id="PF26304">
    <property type="entry name" value="FliMN_C_rel"/>
    <property type="match status" value="1"/>
</dbReference>